<feature type="region of interest" description="Disordered" evidence="5">
    <location>
        <begin position="1"/>
        <end position="63"/>
    </location>
</feature>
<dbReference type="PANTHER" id="PTHR14155:SF627">
    <property type="entry name" value="OS06G0192800 PROTEIN"/>
    <property type="match status" value="1"/>
</dbReference>
<keyword evidence="3" id="KW-0862">Zinc</keyword>
<dbReference type="PANTHER" id="PTHR14155">
    <property type="entry name" value="RING FINGER DOMAIN-CONTAINING"/>
    <property type="match status" value="1"/>
</dbReference>
<evidence type="ECO:0000256" key="5">
    <source>
        <dbReference type="SAM" id="MobiDB-lite"/>
    </source>
</evidence>
<dbReference type="Proteomes" id="UP000799421">
    <property type="component" value="Unassembled WGS sequence"/>
</dbReference>
<feature type="region of interest" description="Disordered" evidence="5">
    <location>
        <begin position="342"/>
        <end position="438"/>
    </location>
</feature>
<accession>A0A6A7CBB8</accession>
<feature type="compositionally biased region" description="Polar residues" evidence="5">
    <location>
        <begin position="399"/>
        <end position="418"/>
    </location>
</feature>
<dbReference type="Pfam" id="PF13639">
    <property type="entry name" value="zf-RING_2"/>
    <property type="match status" value="1"/>
</dbReference>
<dbReference type="EMBL" id="MU005957">
    <property type="protein sequence ID" value="KAF2864462.1"/>
    <property type="molecule type" value="Genomic_DNA"/>
</dbReference>
<dbReference type="PROSITE" id="PS50089">
    <property type="entry name" value="ZF_RING_2"/>
    <property type="match status" value="1"/>
</dbReference>
<dbReference type="AlphaFoldDB" id="A0A6A7CBB8"/>
<feature type="region of interest" description="Disordered" evidence="5">
    <location>
        <begin position="701"/>
        <end position="721"/>
    </location>
</feature>
<dbReference type="InterPro" id="IPR053238">
    <property type="entry name" value="RING-H2_zinc_finger"/>
</dbReference>
<gene>
    <name evidence="7" type="ORF">K470DRAFT_254099</name>
</gene>
<feature type="domain" description="RING-type" evidence="6">
    <location>
        <begin position="651"/>
        <end position="694"/>
    </location>
</feature>
<feature type="compositionally biased region" description="Low complexity" evidence="5">
    <location>
        <begin position="142"/>
        <end position="154"/>
    </location>
</feature>
<evidence type="ECO:0000256" key="2">
    <source>
        <dbReference type="ARBA" id="ARBA00022771"/>
    </source>
</evidence>
<feature type="compositionally biased region" description="Low complexity" evidence="5">
    <location>
        <begin position="421"/>
        <end position="438"/>
    </location>
</feature>
<dbReference type="Gene3D" id="3.30.40.10">
    <property type="entry name" value="Zinc/RING finger domain, C3HC4 (zinc finger)"/>
    <property type="match status" value="1"/>
</dbReference>
<keyword evidence="1" id="KW-0479">Metal-binding</keyword>
<dbReference type="CDD" id="cd16461">
    <property type="entry name" value="RING-H2_EL5-like"/>
    <property type="match status" value="1"/>
</dbReference>
<evidence type="ECO:0000256" key="3">
    <source>
        <dbReference type="ARBA" id="ARBA00022833"/>
    </source>
</evidence>
<evidence type="ECO:0000256" key="1">
    <source>
        <dbReference type="ARBA" id="ARBA00022723"/>
    </source>
</evidence>
<evidence type="ECO:0000256" key="4">
    <source>
        <dbReference type="PROSITE-ProRule" id="PRU00175"/>
    </source>
</evidence>
<feature type="compositionally biased region" description="Polar residues" evidence="5">
    <location>
        <begin position="478"/>
        <end position="490"/>
    </location>
</feature>
<keyword evidence="2 4" id="KW-0863">Zinc-finger</keyword>
<dbReference type="OrthoDB" id="8062037at2759"/>
<name>A0A6A7CBB8_9PEZI</name>
<dbReference type="InterPro" id="IPR001841">
    <property type="entry name" value="Znf_RING"/>
</dbReference>
<evidence type="ECO:0000259" key="6">
    <source>
        <dbReference type="PROSITE" id="PS50089"/>
    </source>
</evidence>
<dbReference type="GO" id="GO:0008270">
    <property type="term" value="F:zinc ion binding"/>
    <property type="evidence" value="ECO:0007669"/>
    <property type="project" value="UniProtKB-KW"/>
</dbReference>
<feature type="compositionally biased region" description="Low complexity" evidence="5">
    <location>
        <begin position="36"/>
        <end position="45"/>
    </location>
</feature>
<evidence type="ECO:0000313" key="8">
    <source>
        <dbReference type="Proteomes" id="UP000799421"/>
    </source>
</evidence>
<feature type="region of interest" description="Disordered" evidence="5">
    <location>
        <begin position="131"/>
        <end position="186"/>
    </location>
</feature>
<feature type="region of interest" description="Disordered" evidence="5">
    <location>
        <begin position="453"/>
        <end position="551"/>
    </location>
</feature>
<feature type="compositionally biased region" description="Basic and acidic residues" evidence="5">
    <location>
        <begin position="375"/>
        <end position="396"/>
    </location>
</feature>
<keyword evidence="8" id="KW-1185">Reference proteome</keyword>
<evidence type="ECO:0000313" key="7">
    <source>
        <dbReference type="EMBL" id="KAF2864462.1"/>
    </source>
</evidence>
<dbReference type="SUPFAM" id="SSF57850">
    <property type="entry name" value="RING/U-box"/>
    <property type="match status" value="1"/>
</dbReference>
<protein>
    <recommendedName>
        <fullName evidence="6">RING-type domain-containing protein</fullName>
    </recommendedName>
</protein>
<dbReference type="InterPro" id="IPR013083">
    <property type="entry name" value="Znf_RING/FYVE/PHD"/>
</dbReference>
<sequence length="721" mass="77722">MGQNSSRPEPDARPPSRQAFAPMAGRPPTDSRRRSLSANRLSQLLHRTDSPGPDDLSRGTSIRRTATRFRNLVGRRSTYRGDFIHTGGNWPSQEAPRYTLAAAHDESSSSWPSSLPSIDVPSSLAQNTFGISAADDGEMPPRLASSSRLSGLRRNSLRPDRSFRHLASQLRRRRSPSGLSRRQRGQEDQVALLSRILSAAATATAATLIGDDQQALAEARSLTGNAALDDLGDGEDGSFEGFLRALQNGRIASALRQGTGDMADASQEESLNFFRMFRFGSSGSGSAEGGNAVEGSTGNRMVPIIIVGIRSISVNSTTSLTDDLPPFIDALGDMSTPDTDLHDTIDSILHPPRNSSSFRHRRRASMGGLGLGRSRLSDRLDNQRDQRSPDSRRDRWSVANASSQEARSGVPASTSVSAELSRMSSRTPTSSSRSASFVSNSVRDFVSDSRRHSMLNRISPSTPLSAQLEEATPLRPRSTLSSDTSSPNRPNRQRRAETTPNVHYPRFASGHPRRNGVVEPDNLPPLPASPASSPSDTGNSRDGSDSGPSDSRSWIIYVLGGSYPENHPILTTPSLFTENPTYEDMMLLSALLGPARAPVASDEDVDSAGGLYNIERTVTMDTTKMGLVAVAAASDIAPDHARIVLDDGQRCLVCLCDYEVKEVGRRLVKCGHLFHKECIDQWLTQGRNSCPLCRGQGVEEYAKPGDGHTGTPSSPAELAAS</sequence>
<organism evidence="7 8">
    <name type="scientific">Piedraia hortae CBS 480.64</name>
    <dbReference type="NCBI Taxonomy" id="1314780"/>
    <lineage>
        <taxon>Eukaryota</taxon>
        <taxon>Fungi</taxon>
        <taxon>Dikarya</taxon>
        <taxon>Ascomycota</taxon>
        <taxon>Pezizomycotina</taxon>
        <taxon>Dothideomycetes</taxon>
        <taxon>Dothideomycetidae</taxon>
        <taxon>Capnodiales</taxon>
        <taxon>Piedraiaceae</taxon>
        <taxon>Piedraia</taxon>
    </lineage>
</organism>
<feature type="compositionally biased region" description="Polar residues" evidence="5">
    <location>
        <begin position="456"/>
        <end position="465"/>
    </location>
</feature>
<reference evidence="7" key="1">
    <citation type="journal article" date="2020" name="Stud. Mycol.">
        <title>101 Dothideomycetes genomes: a test case for predicting lifestyles and emergence of pathogens.</title>
        <authorList>
            <person name="Haridas S."/>
            <person name="Albert R."/>
            <person name="Binder M."/>
            <person name="Bloem J."/>
            <person name="Labutti K."/>
            <person name="Salamov A."/>
            <person name="Andreopoulos B."/>
            <person name="Baker S."/>
            <person name="Barry K."/>
            <person name="Bills G."/>
            <person name="Bluhm B."/>
            <person name="Cannon C."/>
            <person name="Castanera R."/>
            <person name="Culley D."/>
            <person name="Daum C."/>
            <person name="Ezra D."/>
            <person name="Gonzalez J."/>
            <person name="Henrissat B."/>
            <person name="Kuo A."/>
            <person name="Liang C."/>
            <person name="Lipzen A."/>
            <person name="Lutzoni F."/>
            <person name="Magnuson J."/>
            <person name="Mondo S."/>
            <person name="Nolan M."/>
            <person name="Ohm R."/>
            <person name="Pangilinan J."/>
            <person name="Park H.-J."/>
            <person name="Ramirez L."/>
            <person name="Alfaro M."/>
            <person name="Sun H."/>
            <person name="Tritt A."/>
            <person name="Yoshinaga Y."/>
            <person name="Zwiers L.-H."/>
            <person name="Turgeon B."/>
            <person name="Goodwin S."/>
            <person name="Spatafora J."/>
            <person name="Crous P."/>
            <person name="Grigoriev I."/>
        </authorList>
    </citation>
    <scope>NUCLEOTIDE SEQUENCE</scope>
    <source>
        <strain evidence="7">CBS 480.64</strain>
    </source>
</reference>
<dbReference type="SMART" id="SM00184">
    <property type="entry name" value="RING"/>
    <property type="match status" value="1"/>
</dbReference>
<proteinExistence type="predicted"/>